<dbReference type="EMBL" id="NEDP02003747">
    <property type="protein sequence ID" value="OWF47948.1"/>
    <property type="molecule type" value="Genomic_DNA"/>
</dbReference>
<evidence type="ECO:0000259" key="7">
    <source>
        <dbReference type="Pfam" id="PF14740"/>
    </source>
</evidence>
<comment type="caution">
    <text evidence="8">The sequence shown here is derived from an EMBL/GenBank/DDBJ whole genome shotgun (WGS) entry which is preliminary data.</text>
</comment>
<evidence type="ECO:0000256" key="3">
    <source>
        <dbReference type="ARBA" id="ARBA00022794"/>
    </source>
</evidence>
<dbReference type="InterPro" id="IPR028235">
    <property type="entry name" value="DNAAF3_C"/>
</dbReference>
<proteinExistence type="inferred from homology"/>
<feature type="compositionally biased region" description="Basic and acidic residues" evidence="5">
    <location>
        <begin position="355"/>
        <end position="370"/>
    </location>
</feature>
<dbReference type="Proteomes" id="UP000242188">
    <property type="component" value="Unassembled WGS sequence"/>
</dbReference>
<reference evidence="8 9" key="1">
    <citation type="journal article" date="2017" name="Nat. Ecol. Evol.">
        <title>Scallop genome provides insights into evolution of bilaterian karyotype and development.</title>
        <authorList>
            <person name="Wang S."/>
            <person name="Zhang J."/>
            <person name="Jiao W."/>
            <person name="Li J."/>
            <person name="Xun X."/>
            <person name="Sun Y."/>
            <person name="Guo X."/>
            <person name="Huan P."/>
            <person name="Dong B."/>
            <person name="Zhang L."/>
            <person name="Hu X."/>
            <person name="Sun X."/>
            <person name="Wang J."/>
            <person name="Zhao C."/>
            <person name="Wang Y."/>
            <person name="Wang D."/>
            <person name="Huang X."/>
            <person name="Wang R."/>
            <person name="Lv J."/>
            <person name="Li Y."/>
            <person name="Zhang Z."/>
            <person name="Liu B."/>
            <person name="Lu W."/>
            <person name="Hui Y."/>
            <person name="Liang J."/>
            <person name="Zhou Z."/>
            <person name="Hou R."/>
            <person name="Li X."/>
            <person name="Liu Y."/>
            <person name="Li H."/>
            <person name="Ning X."/>
            <person name="Lin Y."/>
            <person name="Zhao L."/>
            <person name="Xing Q."/>
            <person name="Dou J."/>
            <person name="Li Y."/>
            <person name="Mao J."/>
            <person name="Guo H."/>
            <person name="Dou H."/>
            <person name="Li T."/>
            <person name="Mu C."/>
            <person name="Jiang W."/>
            <person name="Fu Q."/>
            <person name="Fu X."/>
            <person name="Miao Y."/>
            <person name="Liu J."/>
            <person name="Yu Q."/>
            <person name="Li R."/>
            <person name="Liao H."/>
            <person name="Li X."/>
            <person name="Kong Y."/>
            <person name="Jiang Z."/>
            <person name="Chourrout D."/>
            <person name="Li R."/>
            <person name="Bao Z."/>
        </authorList>
    </citation>
    <scope>NUCLEOTIDE SEQUENCE [LARGE SCALE GENOMIC DNA]</scope>
    <source>
        <strain evidence="8 9">PY_sf001</strain>
    </source>
</reference>
<comment type="similarity">
    <text evidence="1">Belongs to the DNAAF3 family.</text>
</comment>
<dbReference type="Pfam" id="PF14740">
    <property type="entry name" value="DUF4471"/>
    <property type="match status" value="1"/>
</dbReference>
<protein>
    <submittedName>
        <fullName evidence="8">Dynein assembly factor 3, axonemal</fullName>
    </submittedName>
</protein>
<dbReference type="PANTHER" id="PTHR22118:SF14">
    <property type="entry name" value="DYNEIN AXONEMAL ASSEMBLY FACTOR 3"/>
    <property type="match status" value="1"/>
</dbReference>
<dbReference type="InterPro" id="IPR039304">
    <property type="entry name" value="DNAAF3"/>
</dbReference>
<evidence type="ECO:0000313" key="9">
    <source>
        <dbReference type="Proteomes" id="UP000242188"/>
    </source>
</evidence>
<feature type="compositionally biased region" description="Acidic residues" evidence="5">
    <location>
        <begin position="344"/>
        <end position="354"/>
    </location>
</feature>
<feature type="domain" description="DUF4470" evidence="6">
    <location>
        <begin position="10"/>
        <end position="116"/>
    </location>
</feature>
<keyword evidence="9" id="KW-1185">Reference proteome</keyword>
<name>A0A210QGS5_MIZYE</name>
<dbReference type="InterPro" id="IPR027974">
    <property type="entry name" value="DUF4470"/>
</dbReference>
<feature type="domain" description="Dynein assembly factor 3 C-terminal" evidence="7">
    <location>
        <begin position="149"/>
        <end position="489"/>
    </location>
</feature>
<evidence type="ECO:0000256" key="5">
    <source>
        <dbReference type="SAM" id="MobiDB-lite"/>
    </source>
</evidence>
<feature type="region of interest" description="Disordered" evidence="5">
    <location>
        <begin position="319"/>
        <end position="392"/>
    </location>
</feature>
<dbReference type="Pfam" id="PF14737">
    <property type="entry name" value="DUF4470"/>
    <property type="match status" value="1"/>
</dbReference>
<dbReference type="GO" id="GO:0070286">
    <property type="term" value="P:axonemal dynein complex assembly"/>
    <property type="evidence" value="ECO:0007669"/>
    <property type="project" value="InterPro"/>
</dbReference>
<keyword evidence="2" id="KW-0963">Cytoplasm</keyword>
<evidence type="ECO:0000256" key="4">
    <source>
        <dbReference type="ARBA" id="ARBA00024190"/>
    </source>
</evidence>
<organism evidence="8 9">
    <name type="scientific">Mizuhopecten yessoensis</name>
    <name type="common">Japanese scallop</name>
    <name type="synonym">Patinopecten yessoensis</name>
    <dbReference type="NCBI Taxonomy" id="6573"/>
    <lineage>
        <taxon>Eukaryota</taxon>
        <taxon>Metazoa</taxon>
        <taxon>Spiralia</taxon>
        <taxon>Lophotrochozoa</taxon>
        <taxon>Mollusca</taxon>
        <taxon>Bivalvia</taxon>
        <taxon>Autobranchia</taxon>
        <taxon>Pteriomorphia</taxon>
        <taxon>Pectinida</taxon>
        <taxon>Pectinoidea</taxon>
        <taxon>Pectinidae</taxon>
        <taxon>Mizuhopecten</taxon>
    </lineage>
</organism>
<dbReference type="GO" id="GO:0044458">
    <property type="term" value="P:motile cilium assembly"/>
    <property type="evidence" value="ECO:0007669"/>
    <property type="project" value="TreeGrafter"/>
</dbReference>
<evidence type="ECO:0000259" key="6">
    <source>
        <dbReference type="Pfam" id="PF14737"/>
    </source>
</evidence>
<feature type="compositionally biased region" description="Basic and acidic residues" evidence="5">
    <location>
        <begin position="320"/>
        <end position="338"/>
    </location>
</feature>
<dbReference type="AlphaFoldDB" id="A0A210QGS5"/>
<sequence>MTDGFGTITWWGFSPALDLQDKDVISALKGLRLDSDDGPDELRILLVGAGDMRHLLTTVARSYRHGKRKLHFYVIENNLELYARDMLFMTIALETQKRMGLQEKTELFLELFGNILVRKQSCEYVEKMATEFIKMVTDFEYLEKKLPIFDLSQLKYKERDFLESIFKFWRVSDTKFFDAEKVWDLRLRQLMGNRYDNRLNIVDWDLNMKLVYRDADIINSREYRKWRNQGIAFEVREGSYDIPNRTLASGMVFKHEGERHHRRGYWGDILVSPYVALGIECEDKSFFKKSNNVYMKASQHIAEYNILSMFHEIATQTKYEPPKPQDDKSESKDSKDDGPTITDITEETEEDLNKDEEAKETAEETLKKLEEEADADAEEQARKQQRGPEVSTLDQEYEALSVDGVKVTFLPISSLTELSKKSKYKNLFHVIYFANSLVHLLKEDISPVFADQATLILESARYMLELKTDQVAEFGKTVTTIATDAGCEAFGTSDFEKAKFFKFSYNRKSS</sequence>
<dbReference type="GO" id="GO:0120293">
    <property type="term" value="C:dynein axonemal particle"/>
    <property type="evidence" value="ECO:0007669"/>
    <property type="project" value="UniProtKB-SubCell"/>
</dbReference>
<gene>
    <name evidence="8" type="ORF">KP79_PYT17972</name>
</gene>
<evidence type="ECO:0000256" key="1">
    <source>
        <dbReference type="ARBA" id="ARBA00010449"/>
    </source>
</evidence>
<comment type="subcellular location">
    <subcellularLocation>
        <location evidence="4">Dynein axonemal particle</location>
    </subcellularLocation>
</comment>
<dbReference type="STRING" id="6573.A0A210QGS5"/>
<evidence type="ECO:0000313" key="8">
    <source>
        <dbReference type="EMBL" id="OWF47948.1"/>
    </source>
</evidence>
<evidence type="ECO:0000256" key="2">
    <source>
        <dbReference type="ARBA" id="ARBA00022490"/>
    </source>
</evidence>
<dbReference type="PANTHER" id="PTHR22118">
    <property type="entry name" value="DYNEIN ASSEMBLY FACTOR 3, AXONEMAL"/>
    <property type="match status" value="1"/>
</dbReference>
<keyword evidence="3" id="KW-0970">Cilium biogenesis/degradation</keyword>
<dbReference type="OrthoDB" id="538817at2759"/>
<accession>A0A210QGS5</accession>